<keyword evidence="4 7" id="KW-0464">Manganese</keyword>
<dbReference type="HAMAP" id="MF_01656">
    <property type="entry name" value="HOA"/>
    <property type="match status" value="1"/>
</dbReference>
<feature type="binding site" evidence="7">
    <location>
        <position position="13"/>
    </location>
    <ligand>
        <name>Mn(2+)</name>
        <dbReference type="ChEBI" id="CHEBI:29035"/>
    </ligand>
</feature>
<dbReference type="InterPro" id="IPR013785">
    <property type="entry name" value="Aldolase_TIM"/>
</dbReference>
<dbReference type="Pfam" id="PF07836">
    <property type="entry name" value="DmpG_comm"/>
    <property type="match status" value="1"/>
</dbReference>
<evidence type="ECO:0000256" key="2">
    <source>
        <dbReference type="ARBA" id="ARBA00022723"/>
    </source>
</evidence>
<keyword evidence="5 7" id="KW-0456">Lyase</keyword>
<reference evidence="10 11" key="1">
    <citation type="submission" date="2019-02" db="EMBL/GenBank/DDBJ databases">
        <title>Closed genome of Sporomusa termitida DSM 4440.</title>
        <authorList>
            <person name="Poehlein A."/>
            <person name="Daniel R."/>
        </authorList>
    </citation>
    <scope>NUCLEOTIDE SEQUENCE [LARGE SCALE GENOMIC DNA]</scope>
    <source>
        <strain evidence="10 11">DSM 4440</strain>
    </source>
</reference>
<dbReference type="InterPro" id="IPR000891">
    <property type="entry name" value="PYR_CT"/>
</dbReference>
<evidence type="ECO:0000256" key="8">
    <source>
        <dbReference type="NCBIfam" id="TIGR03217"/>
    </source>
</evidence>
<dbReference type="RefSeq" id="WP_144348739.1">
    <property type="nucleotide sequence ID" value="NZ_CP036259.1"/>
</dbReference>
<dbReference type="Pfam" id="PF00682">
    <property type="entry name" value="HMGL-like"/>
    <property type="match status" value="1"/>
</dbReference>
<sequence>MKSIRILDSTLRDGMHAVSHQLTPAQMAIVAAKLDEAGVDSIEVGHGDGLGGSSCQYGFSRAPEAEYYQAVAQVLTKTRLAVLLIPGIGTVEDLEMAMAHGVKTVRVATHVTEADTGEQHIKFAKAHGLEAIGFLMMSHKAPPAKVLEQAKLFASYGADIVYVTDSAGAMLPADVAARISLVAGALSIPVGFHAHNNLGLAVGNTLAAIAAGATIVDASVCGLGAGAGNTQLEVLTAVLDKAGYHTGVDLYKVMDLAKDVVEKLMHRPQTVNTDALAIGYAGAYGSFLLHSRRAAERFGVDSRDILLELGRRQTVGGQEDLIIDVAIELAKQRNSSL</sequence>
<comment type="similarity">
    <text evidence="1 7">Belongs to the 4-hydroxy-2-oxovalerate aldolase family.</text>
</comment>
<evidence type="ECO:0000313" key="10">
    <source>
        <dbReference type="EMBL" id="QDR79041.1"/>
    </source>
</evidence>
<dbReference type="PROSITE" id="PS50991">
    <property type="entry name" value="PYR_CT"/>
    <property type="match status" value="1"/>
</dbReference>
<dbReference type="GO" id="GO:0003852">
    <property type="term" value="F:2-isopropylmalate synthase activity"/>
    <property type="evidence" value="ECO:0007669"/>
    <property type="project" value="TreeGrafter"/>
</dbReference>
<dbReference type="EC" id="4.1.3.39" evidence="7 8"/>
<dbReference type="CDD" id="cd07943">
    <property type="entry name" value="DRE_TIM_HOA"/>
    <property type="match status" value="1"/>
</dbReference>
<evidence type="ECO:0000256" key="7">
    <source>
        <dbReference type="HAMAP-Rule" id="MF_01656"/>
    </source>
</evidence>
<dbReference type="OrthoDB" id="9804858at2"/>
<organism evidence="10 11">
    <name type="scientific">Sporomusa termitida</name>
    <dbReference type="NCBI Taxonomy" id="2377"/>
    <lineage>
        <taxon>Bacteria</taxon>
        <taxon>Bacillati</taxon>
        <taxon>Bacillota</taxon>
        <taxon>Negativicutes</taxon>
        <taxon>Selenomonadales</taxon>
        <taxon>Sporomusaceae</taxon>
        <taxon>Sporomusa</taxon>
    </lineage>
</organism>
<feature type="binding site" evidence="7">
    <location>
        <position position="195"/>
    </location>
    <ligand>
        <name>Mn(2+)</name>
        <dbReference type="ChEBI" id="CHEBI:29035"/>
    </ligand>
</feature>
<evidence type="ECO:0000256" key="5">
    <source>
        <dbReference type="ARBA" id="ARBA00023239"/>
    </source>
</evidence>
<keyword evidence="11" id="KW-1185">Reference proteome</keyword>
<dbReference type="AlphaFoldDB" id="A0A517DNV0"/>
<feature type="binding site" evidence="7">
    <location>
        <begin position="12"/>
        <end position="13"/>
    </location>
    <ligand>
        <name>substrate</name>
    </ligand>
</feature>
<dbReference type="NCBIfam" id="NF006049">
    <property type="entry name" value="PRK08195.1"/>
    <property type="match status" value="1"/>
</dbReference>
<feature type="binding site" evidence="7">
    <location>
        <position position="166"/>
    </location>
    <ligand>
        <name>substrate</name>
    </ligand>
</feature>
<feature type="domain" description="Pyruvate carboxyltransferase" evidence="9">
    <location>
        <begin position="4"/>
        <end position="254"/>
    </location>
</feature>
<protein>
    <recommendedName>
        <fullName evidence="7 8">4-hydroxy-2-oxovalerate aldolase</fullName>
        <shortName evidence="7">HOA</shortName>
        <ecNumber evidence="7 8">4.1.3.39</ecNumber>
    </recommendedName>
    <alternativeName>
        <fullName evidence="7">4-hydroxy-2-keto-pentanoic acid aldolase</fullName>
    </alternativeName>
    <alternativeName>
        <fullName evidence="7">4-hydroxy-2-oxopentanoate aldolase</fullName>
    </alternativeName>
</protein>
<dbReference type="Gene3D" id="3.20.20.70">
    <property type="entry name" value="Aldolase class I"/>
    <property type="match status" value="1"/>
</dbReference>
<dbReference type="Gene3D" id="1.10.8.60">
    <property type="match status" value="1"/>
</dbReference>
<evidence type="ECO:0000259" key="9">
    <source>
        <dbReference type="PROSITE" id="PS50991"/>
    </source>
</evidence>
<dbReference type="PANTHER" id="PTHR10277:SF9">
    <property type="entry name" value="2-ISOPROPYLMALATE SYNTHASE 1, CHLOROPLASTIC-RELATED"/>
    <property type="match status" value="1"/>
</dbReference>
<dbReference type="KEGG" id="sted:SPTER_03000"/>
<comment type="catalytic activity">
    <reaction evidence="7">
        <text>(S)-4-hydroxy-2-oxopentanoate = acetaldehyde + pyruvate</text>
        <dbReference type="Rhea" id="RHEA:22624"/>
        <dbReference type="ChEBI" id="CHEBI:15343"/>
        <dbReference type="ChEBI" id="CHEBI:15361"/>
        <dbReference type="ChEBI" id="CHEBI:73143"/>
        <dbReference type="EC" id="4.1.3.39"/>
    </reaction>
</comment>
<dbReference type="InterPro" id="IPR017629">
    <property type="entry name" value="4OH_2_O-val_aldolase"/>
</dbReference>
<dbReference type="NCBIfam" id="TIGR03217">
    <property type="entry name" value="4OH_2_O_val_ald"/>
    <property type="match status" value="1"/>
</dbReference>
<evidence type="ECO:0000256" key="1">
    <source>
        <dbReference type="ARBA" id="ARBA00008944"/>
    </source>
</evidence>
<feature type="binding site" evidence="7">
    <location>
        <position position="284"/>
    </location>
    <ligand>
        <name>substrate</name>
    </ligand>
</feature>
<accession>A0A517DNV0</accession>
<proteinExistence type="inferred from homology"/>
<evidence type="ECO:0000256" key="6">
    <source>
        <dbReference type="ARBA" id="ARBA00023518"/>
    </source>
</evidence>
<evidence type="ECO:0000313" key="11">
    <source>
        <dbReference type="Proteomes" id="UP000320776"/>
    </source>
</evidence>
<dbReference type="GO" id="GO:0008701">
    <property type="term" value="F:4-hydroxy-2-oxovalerate aldolase activity"/>
    <property type="evidence" value="ECO:0007669"/>
    <property type="project" value="UniProtKB-UniRule"/>
</dbReference>
<feature type="binding site" evidence="7">
    <location>
        <position position="193"/>
    </location>
    <ligand>
        <name>Mn(2+)</name>
        <dbReference type="ChEBI" id="CHEBI:29035"/>
    </ligand>
</feature>
<dbReference type="SUPFAM" id="SSF89000">
    <property type="entry name" value="post-HMGL domain-like"/>
    <property type="match status" value="1"/>
</dbReference>
<evidence type="ECO:0000256" key="3">
    <source>
        <dbReference type="ARBA" id="ARBA00022797"/>
    </source>
</evidence>
<feature type="binding site" evidence="7">
    <location>
        <position position="193"/>
    </location>
    <ligand>
        <name>substrate</name>
    </ligand>
</feature>
<dbReference type="GO" id="GO:0009098">
    <property type="term" value="P:L-leucine biosynthetic process"/>
    <property type="evidence" value="ECO:0007669"/>
    <property type="project" value="TreeGrafter"/>
</dbReference>
<feature type="site" description="Transition state stabilizer" evidence="7">
    <location>
        <position position="12"/>
    </location>
</feature>
<keyword evidence="3 7" id="KW-0058">Aromatic hydrocarbons catabolism</keyword>
<dbReference type="InterPro" id="IPR035685">
    <property type="entry name" value="DRE_TIM_HOA"/>
</dbReference>
<dbReference type="Proteomes" id="UP000320776">
    <property type="component" value="Chromosome"/>
</dbReference>
<dbReference type="InterPro" id="IPR050073">
    <property type="entry name" value="2-IPM_HCS-like"/>
</dbReference>
<dbReference type="InterPro" id="IPR012425">
    <property type="entry name" value="DmpG_comm"/>
</dbReference>
<dbReference type="EMBL" id="CP036259">
    <property type="protein sequence ID" value="QDR79041.1"/>
    <property type="molecule type" value="Genomic_DNA"/>
</dbReference>
<gene>
    <name evidence="10" type="ORF">SPTER_03000</name>
</gene>
<dbReference type="SUPFAM" id="SSF51569">
    <property type="entry name" value="Aldolase"/>
    <property type="match status" value="1"/>
</dbReference>
<keyword evidence="2 7" id="KW-0479">Metal-binding</keyword>
<comment type="catalytic activity">
    <reaction evidence="6">
        <text>(S)-4-hydroxy-2-oxohexanoate = propanal + pyruvate</text>
        <dbReference type="Rhea" id="RHEA:36003"/>
        <dbReference type="ChEBI" id="CHEBI:15361"/>
        <dbReference type="ChEBI" id="CHEBI:17153"/>
        <dbReference type="ChEBI" id="CHEBI:73142"/>
        <dbReference type="EC" id="4.1.3.43"/>
    </reaction>
    <physiologicalReaction direction="left-to-right" evidence="6">
        <dbReference type="Rhea" id="RHEA:36004"/>
    </physiologicalReaction>
</comment>
<feature type="active site" description="Proton acceptor" evidence="7">
    <location>
        <position position="16"/>
    </location>
</feature>
<dbReference type="PANTHER" id="PTHR10277">
    <property type="entry name" value="HOMOCITRATE SYNTHASE-RELATED"/>
    <property type="match status" value="1"/>
</dbReference>
<dbReference type="GO" id="GO:0030145">
    <property type="term" value="F:manganese ion binding"/>
    <property type="evidence" value="ECO:0007669"/>
    <property type="project" value="UniProtKB-UniRule"/>
</dbReference>
<evidence type="ECO:0000256" key="4">
    <source>
        <dbReference type="ARBA" id="ARBA00023211"/>
    </source>
</evidence>
<name>A0A517DNV0_9FIRM</name>